<sequence>MDPQRTVRMNPGDGETSYARNSTFQSAEQIRMKPLIEEAVTELLRNSIHLPNSMVISDLGCSSGPSALNLVSTAVDAIQSQCLQLQKPPLELSLLLNDLPSNDFNSAVKHLVAFQQKRTVDKGEHGSSPLVVAGFVPGSFHGRLFTTASVHLVLSSISLHWLSEAPRDLVKNGIPMYAADEQLRQKTRPIVLDAYARQFRKDFLLFLESRAQEVVPGGRMILSLNTTEFPYPCNEPTQQTWDLIARILVDMAARGVLDKQKINTFYIPLYATNQKEVKEIIEEQGSFTISKLQVHDGMNGVNKALISPKMLAYTLRAGFESMIVEHFGTSKEIMDEFIRTAEQLISPALPETEIKMNPRCFLAMSLARKS</sequence>
<evidence type="ECO:0000313" key="5">
    <source>
        <dbReference type="EMBL" id="CAL5066367.1"/>
    </source>
</evidence>
<evidence type="ECO:0000313" key="6">
    <source>
        <dbReference type="Proteomes" id="UP001497457"/>
    </source>
</evidence>
<keyword evidence="6" id="KW-1185">Reference proteome</keyword>
<dbReference type="Gene3D" id="1.10.1200.270">
    <property type="entry name" value="Methyltransferase, alpha-helical capping domain"/>
    <property type="match status" value="1"/>
</dbReference>
<protein>
    <submittedName>
        <fullName evidence="5">Uncharacterized protein</fullName>
    </submittedName>
</protein>
<keyword evidence="2" id="KW-0479">Metal-binding</keyword>
<reference evidence="5" key="1">
    <citation type="submission" date="2024-10" db="EMBL/GenBank/DDBJ databases">
        <authorList>
            <person name="Ryan C."/>
        </authorList>
    </citation>
    <scope>NUCLEOTIDE SEQUENCE [LARGE SCALE GENOMIC DNA]</scope>
</reference>
<keyword evidence="3" id="KW-0460">Magnesium</keyword>
<dbReference type="GO" id="GO:0046872">
    <property type="term" value="F:metal ion binding"/>
    <property type="evidence" value="ECO:0007669"/>
    <property type="project" value="UniProtKB-KW"/>
</dbReference>
<dbReference type="AlphaFoldDB" id="A0ABC9F086"/>
<evidence type="ECO:0000256" key="2">
    <source>
        <dbReference type="ARBA" id="ARBA00022723"/>
    </source>
</evidence>
<dbReference type="InterPro" id="IPR042086">
    <property type="entry name" value="MeTrfase_capping"/>
</dbReference>
<comment type="similarity">
    <text evidence="1">Belongs to the methyltransferase superfamily. Type-7 methyltransferase family. SABATH subfamily.</text>
</comment>
<dbReference type="EMBL" id="OZ075115">
    <property type="protein sequence ID" value="CAL5066367.1"/>
    <property type="molecule type" value="Genomic_DNA"/>
</dbReference>
<dbReference type="Proteomes" id="UP001497457">
    <property type="component" value="Chromosome 5rd"/>
</dbReference>
<evidence type="ECO:0000256" key="3">
    <source>
        <dbReference type="ARBA" id="ARBA00022842"/>
    </source>
</evidence>
<organism evidence="5 6">
    <name type="scientific">Urochloa decumbens</name>
    <dbReference type="NCBI Taxonomy" id="240449"/>
    <lineage>
        <taxon>Eukaryota</taxon>
        <taxon>Viridiplantae</taxon>
        <taxon>Streptophyta</taxon>
        <taxon>Embryophyta</taxon>
        <taxon>Tracheophyta</taxon>
        <taxon>Spermatophyta</taxon>
        <taxon>Magnoliopsida</taxon>
        <taxon>Liliopsida</taxon>
        <taxon>Poales</taxon>
        <taxon>Poaceae</taxon>
        <taxon>PACMAD clade</taxon>
        <taxon>Panicoideae</taxon>
        <taxon>Panicodae</taxon>
        <taxon>Paniceae</taxon>
        <taxon>Melinidinae</taxon>
        <taxon>Urochloa</taxon>
    </lineage>
</organism>
<proteinExistence type="inferred from homology"/>
<dbReference type="InterPro" id="IPR005299">
    <property type="entry name" value="MeTrfase_7"/>
</dbReference>
<accession>A0ABC9F086</accession>
<dbReference type="Pfam" id="PF03492">
    <property type="entry name" value="Methyltransf_7"/>
    <property type="match status" value="1"/>
</dbReference>
<dbReference type="InterPro" id="IPR029063">
    <property type="entry name" value="SAM-dependent_MTases_sf"/>
</dbReference>
<feature type="region of interest" description="Disordered" evidence="4">
    <location>
        <begin position="1"/>
        <end position="22"/>
    </location>
</feature>
<evidence type="ECO:0000256" key="1">
    <source>
        <dbReference type="ARBA" id="ARBA00008908"/>
    </source>
</evidence>
<dbReference type="Gene3D" id="3.40.50.150">
    <property type="entry name" value="Vaccinia Virus protein VP39"/>
    <property type="match status" value="1"/>
</dbReference>
<dbReference type="PANTHER" id="PTHR31009">
    <property type="entry name" value="S-ADENOSYL-L-METHIONINE:CARBOXYL METHYLTRANSFERASE FAMILY PROTEIN"/>
    <property type="match status" value="1"/>
</dbReference>
<name>A0ABC9F086_9POAL</name>
<dbReference type="SUPFAM" id="SSF53335">
    <property type="entry name" value="S-adenosyl-L-methionine-dependent methyltransferases"/>
    <property type="match status" value="1"/>
</dbReference>
<gene>
    <name evidence="5" type="ORF">URODEC1_LOCUS100406</name>
</gene>
<evidence type="ECO:0000256" key="4">
    <source>
        <dbReference type="SAM" id="MobiDB-lite"/>
    </source>
</evidence>